<keyword evidence="6 8" id="KW-0862">Zinc</keyword>
<dbReference type="EC" id="3.4.-.-" evidence="8"/>
<reference evidence="10 11" key="1">
    <citation type="submission" date="2017-10" db="EMBL/GenBank/DDBJ databases">
        <title>Nyctiphanis sp. nov., isolated from the stomach of the euphausiid Nyctiphanes simplex (Hansen, 1911) in the Gulf of California.</title>
        <authorList>
            <person name="Gomez-Gil B."/>
            <person name="Aguilar-Mendez M."/>
            <person name="Lopez-Cortes A."/>
            <person name="Gomez-Gutierrez J."/>
            <person name="Roque A."/>
            <person name="Lang E."/>
            <person name="Gonzalez-Castillo A."/>
        </authorList>
    </citation>
    <scope>NUCLEOTIDE SEQUENCE [LARGE SCALE GENOMIC DNA]</scope>
    <source>
        <strain evidence="10 11">CAIM 600</strain>
    </source>
</reference>
<feature type="binding site" evidence="8">
    <location>
        <position position="199"/>
    </location>
    <ligand>
        <name>Zn(2+)</name>
        <dbReference type="ChEBI" id="CHEBI:29105"/>
        <note>catalytic</note>
    </ligand>
</feature>
<sequence length="484" mass="53512" precursor="true">MPKIRKSLLGLFVGVLFNSPLTFADTSGYGLPDLGTAAASTLTIDREREYGDAFVRILRAQQPIVTDPLLNHYVNDLGSRLVGSANDVKTPFTFMLIQKNDINAFAFFGGHIALHTGLFRYAQTESELASVMAHEIAHQTQRHLARAMEDQARRTPLTIAATVGSVLLAIAAPEAGIAAAHATAAATVQSKINYTRDNEKEADRIGISILSRAGFDTRAMPTFFTRLADQYRYASTPPEFLLTHPLPDSRVSDTRARAQNYPTKSVSVSENYQLARARVIARYTESKAALDWFNRKLKVAPKSLKAPLQFGKALLSIDEGKFKEAKVLLLPLYQSEPANLFYLDAMTDLDLAQGQTSSAISRLRKALDVNPENGVLKLNLAYALNKAGQFEDAISLLQHYTHLAPDNIIAFTMLQEAFEKNGNRHGALAAQAETFALQARWDDAINNYSLASELVPLGSLDQARYDARIDQLRTKQLRFNQLRN</sequence>
<dbReference type="Gene3D" id="1.25.40.10">
    <property type="entry name" value="Tetratricopeptide repeat domain"/>
    <property type="match status" value="1"/>
</dbReference>
<evidence type="ECO:0000256" key="3">
    <source>
        <dbReference type="ARBA" id="ARBA00022729"/>
    </source>
</evidence>
<dbReference type="InterPro" id="IPR011990">
    <property type="entry name" value="TPR-like_helical_dom_sf"/>
</dbReference>
<comment type="similarity">
    <text evidence="8">Belongs to the peptidase M48 family. BepA subfamily.</text>
</comment>
<organism evidence="10 11">
    <name type="scientific">Veronia nyctiphanis</name>
    <dbReference type="NCBI Taxonomy" id="1278244"/>
    <lineage>
        <taxon>Bacteria</taxon>
        <taxon>Pseudomonadati</taxon>
        <taxon>Pseudomonadota</taxon>
        <taxon>Gammaproteobacteria</taxon>
        <taxon>Vibrionales</taxon>
        <taxon>Vibrionaceae</taxon>
        <taxon>Veronia</taxon>
    </lineage>
</organism>
<dbReference type="Proteomes" id="UP000290287">
    <property type="component" value="Unassembled WGS sequence"/>
</dbReference>
<evidence type="ECO:0000256" key="2">
    <source>
        <dbReference type="ARBA" id="ARBA00022723"/>
    </source>
</evidence>
<dbReference type="PANTHER" id="PTHR22726">
    <property type="entry name" value="METALLOENDOPEPTIDASE OMA1"/>
    <property type="match status" value="1"/>
</dbReference>
<dbReference type="Pfam" id="PF14559">
    <property type="entry name" value="TPR_19"/>
    <property type="match status" value="1"/>
</dbReference>
<name>A0A4Q0YNC9_9GAMM</name>
<evidence type="ECO:0000313" key="10">
    <source>
        <dbReference type="EMBL" id="RXJ71454.1"/>
    </source>
</evidence>
<dbReference type="OrthoDB" id="9810445at2"/>
<dbReference type="GO" id="GO:0008270">
    <property type="term" value="F:zinc ion binding"/>
    <property type="evidence" value="ECO:0007669"/>
    <property type="project" value="UniProtKB-UniRule"/>
</dbReference>
<evidence type="ECO:0000256" key="1">
    <source>
        <dbReference type="ARBA" id="ARBA00022670"/>
    </source>
</evidence>
<keyword evidence="11" id="KW-1185">Reference proteome</keyword>
<comment type="caution">
    <text evidence="10">The sequence shown here is derived from an EMBL/GenBank/DDBJ whole genome shotgun (WGS) entry which is preliminary data.</text>
</comment>
<evidence type="ECO:0000256" key="7">
    <source>
        <dbReference type="ARBA" id="ARBA00023049"/>
    </source>
</evidence>
<evidence type="ECO:0000256" key="5">
    <source>
        <dbReference type="ARBA" id="ARBA00022801"/>
    </source>
</evidence>
<dbReference type="Gene3D" id="3.30.2010.10">
    <property type="entry name" value="Metalloproteases ('zincins'), catalytic domain"/>
    <property type="match status" value="1"/>
</dbReference>
<feature type="chain" id="PRO_5021050043" description="Putative beta-barrel assembly-enhancing protease" evidence="8">
    <location>
        <begin position="25"/>
        <end position="484"/>
    </location>
</feature>
<dbReference type="InterPro" id="IPR030873">
    <property type="entry name" value="Protease_BepA"/>
</dbReference>
<feature type="binding site" evidence="8">
    <location>
        <position position="138"/>
    </location>
    <ligand>
        <name>Zn(2+)</name>
        <dbReference type="ChEBI" id="CHEBI:29105"/>
        <note>catalytic</note>
    </ligand>
</feature>
<dbReference type="RefSeq" id="WP_129123878.1">
    <property type="nucleotide sequence ID" value="NZ_PEIB01000037.1"/>
</dbReference>
<evidence type="ECO:0000259" key="9">
    <source>
        <dbReference type="Pfam" id="PF01435"/>
    </source>
</evidence>
<protein>
    <recommendedName>
        <fullName evidence="8">Putative beta-barrel assembly-enhancing protease</fullName>
        <ecNumber evidence="8">3.4.-.-</ecNumber>
    </recommendedName>
</protein>
<keyword evidence="5 8" id="KW-0378">Hydrolase</keyword>
<dbReference type="InterPro" id="IPR051156">
    <property type="entry name" value="Mito/Outer_Membr_Metalloprot"/>
</dbReference>
<dbReference type="GO" id="GO:0004222">
    <property type="term" value="F:metalloendopeptidase activity"/>
    <property type="evidence" value="ECO:0007669"/>
    <property type="project" value="InterPro"/>
</dbReference>
<feature type="active site" description="Proton donor" evidence="8">
    <location>
        <position position="203"/>
    </location>
</feature>
<feature type="active site" evidence="8">
    <location>
        <position position="135"/>
    </location>
</feature>
<feature type="binding site" evidence="8">
    <location>
        <position position="134"/>
    </location>
    <ligand>
        <name>Zn(2+)</name>
        <dbReference type="ChEBI" id="CHEBI:29105"/>
        <note>catalytic</note>
    </ligand>
</feature>
<feature type="signal peptide" evidence="8">
    <location>
        <begin position="1"/>
        <end position="24"/>
    </location>
</feature>
<accession>A0A4Q0YNC9</accession>
<keyword evidence="2 8" id="KW-0479">Metal-binding</keyword>
<proteinExistence type="inferred from homology"/>
<dbReference type="AlphaFoldDB" id="A0A4Q0YNC9"/>
<dbReference type="GO" id="GO:0016020">
    <property type="term" value="C:membrane"/>
    <property type="evidence" value="ECO:0007669"/>
    <property type="project" value="InterPro"/>
</dbReference>
<dbReference type="PANTHER" id="PTHR22726:SF1">
    <property type="entry name" value="METALLOENDOPEPTIDASE OMA1, MITOCHONDRIAL"/>
    <property type="match status" value="1"/>
</dbReference>
<dbReference type="Pfam" id="PF01435">
    <property type="entry name" value="Peptidase_M48"/>
    <property type="match status" value="1"/>
</dbReference>
<dbReference type="SUPFAM" id="SSF48452">
    <property type="entry name" value="TPR-like"/>
    <property type="match status" value="1"/>
</dbReference>
<dbReference type="InterPro" id="IPR001915">
    <property type="entry name" value="Peptidase_M48"/>
</dbReference>
<keyword evidence="7 8" id="KW-0482">Metalloprotease</keyword>
<dbReference type="HAMAP" id="MF_00997">
    <property type="entry name" value="Protease_BepA"/>
    <property type="match status" value="1"/>
</dbReference>
<evidence type="ECO:0000313" key="11">
    <source>
        <dbReference type="Proteomes" id="UP000290287"/>
    </source>
</evidence>
<evidence type="ECO:0000256" key="4">
    <source>
        <dbReference type="ARBA" id="ARBA00022764"/>
    </source>
</evidence>
<comment type="subcellular location">
    <subcellularLocation>
        <location evidence="8">Periplasm</location>
    </subcellularLocation>
</comment>
<keyword evidence="4 8" id="KW-0574">Periplasm</keyword>
<dbReference type="GO" id="GO:0051603">
    <property type="term" value="P:proteolysis involved in protein catabolic process"/>
    <property type="evidence" value="ECO:0007669"/>
    <property type="project" value="TreeGrafter"/>
</dbReference>
<comment type="cofactor">
    <cofactor evidence="8">
        <name>Zn(2+)</name>
        <dbReference type="ChEBI" id="CHEBI:29105"/>
    </cofactor>
    <text evidence="8">Binds 1 zinc ion per subunit.</text>
</comment>
<gene>
    <name evidence="10" type="ORF">CS022_20985</name>
</gene>
<evidence type="ECO:0000256" key="6">
    <source>
        <dbReference type="ARBA" id="ARBA00022833"/>
    </source>
</evidence>
<dbReference type="EMBL" id="PEIB01000037">
    <property type="protein sequence ID" value="RXJ71454.1"/>
    <property type="molecule type" value="Genomic_DNA"/>
</dbReference>
<dbReference type="GO" id="GO:0042597">
    <property type="term" value="C:periplasmic space"/>
    <property type="evidence" value="ECO:0007669"/>
    <property type="project" value="UniProtKB-SubCell"/>
</dbReference>
<comment type="function">
    <text evidence="8">Functions as both a chaperone and a metalloprotease. Maintains the integrity of the outer membrane by promoting either the assembly or the elimination of outer membrane proteins, depending on their folding state.</text>
</comment>
<keyword evidence="3 8" id="KW-0732">Signal</keyword>
<evidence type="ECO:0000256" key="8">
    <source>
        <dbReference type="HAMAP-Rule" id="MF_00997"/>
    </source>
</evidence>
<keyword evidence="1 8" id="KW-0645">Protease</keyword>
<feature type="domain" description="Peptidase M48" evidence="9">
    <location>
        <begin position="69"/>
        <end position="257"/>
    </location>
</feature>
<dbReference type="CDD" id="cd07333">
    <property type="entry name" value="M48C_bepA_like"/>
    <property type="match status" value="1"/>
</dbReference>